<proteinExistence type="predicted"/>
<reference evidence="2 3" key="1">
    <citation type="submission" date="2018-09" db="EMBL/GenBank/DDBJ databases">
        <title>A high-quality reference genome of wild soybean provides a powerful tool to mine soybean genomes.</title>
        <authorList>
            <person name="Xie M."/>
            <person name="Chung C.Y.L."/>
            <person name="Li M.-W."/>
            <person name="Wong F.-L."/>
            <person name="Chan T.-F."/>
            <person name="Lam H.-M."/>
        </authorList>
    </citation>
    <scope>NUCLEOTIDE SEQUENCE [LARGE SCALE GENOMIC DNA]</scope>
    <source>
        <strain evidence="3">cv. W05</strain>
        <tissue evidence="2">Hypocotyl of etiolated seedlings</tissue>
    </source>
</reference>
<dbReference type="PANTHER" id="PTHR33784">
    <property type="entry name" value="OS05G0482100 PROTEIN"/>
    <property type="match status" value="1"/>
</dbReference>
<sequence length="399" mass="45714">MGDLRVKKKKGSNKKKHGSVSVTAIKFLPKELQVEIFAKVATRSVFDHCMIKLCCKEFLRAAEDNYVYRHASMENFALVPLPWFKGNNKEFPFLKRCRESGNSEILYREGMVQYFTSSMMELGLKNLKEAALEGHHDAKYVYCMLLMCGEDELGERKQVAGLGVKKRRNEKQHKHDGSFTTVKALPKDMLVEIFAKVATRSIFDLCMVKQCCREFLHAAEDDYVYRHASMENYALVPLQWLKESSFLKRCKESGNSEFAYREGMVQYFTYSRVELGLKNLKEAALEGDHDEAKYVYCMLLMCGEDELGQRKQGSDLLCSLKASSTSLVRCRKRVKSFVGTMWLNNKPVVPNRKSCFCGSDTSDSERLKKLSRSLRWSSFDANVALLIMNLVCFATCLES</sequence>
<evidence type="ECO:0000313" key="2">
    <source>
        <dbReference type="EMBL" id="RZB54866.1"/>
    </source>
</evidence>
<protein>
    <submittedName>
        <fullName evidence="2">Putative F-box protein</fullName>
    </submittedName>
</protein>
<evidence type="ECO:0000259" key="1">
    <source>
        <dbReference type="PROSITE" id="PS50181"/>
    </source>
</evidence>
<dbReference type="InterPro" id="IPR001810">
    <property type="entry name" value="F-box_dom"/>
</dbReference>
<dbReference type="PANTHER" id="PTHR33784:SF47">
    <property type="entry name" value="F-BOX PLANT-LIKE PROTEIN"/>
    <property type="match status" value="1"/>
</dbReference>
<dbReference type="Pfam" id="PF23310">
    <property type="entry name" value="TPR_27"/>
    <property type="match status" value="2"/>
</dbReference>
<dbReference type="Proteomes" id="UP000289340">
    <property type="component" value="Chromosome 17"/>
</dbReference>
<feature type="domain" description="F-box" evidence="1">
    <location>
        <begin position="179"/>
        <end position="228"/>
    </location>
</feature>
<keyword evidence="3" id="KW-1185">Reference proteome</keyword>
<organism evidence="2 3">
    <name type="scientific">Glycine soja</name>
    <name type="common">Wild soybean</name>
    <dbReference type="NCBI Taxonomy" id="3848"/>
    <lineage>
        <taxon>Eukaryota</taxon>
        <taxon>Viridiplantae</taxon>
        <taxon>Streptophyta</taxon>
        <taxon>Embryophyta</taxon>
        <taxon>Tracheophyta</taxon>
        <taxon>Spermatophyta</taxon>
        <taxon>Magnoliopsida</taxon>
        <taxon>eudicotyledons</taxon>
        <taxon>Gunneridae</taxon>
        <taxon>Pentapetalae</taxon>
        <taxon>rosids</taxon>
        <taxon>fabids</taxon>
        <taxon>Fabales</taxon>
        <taxon>Fabaceae</taxon>
        <taxon>Papilionoideae</taxon>
        <taxon>50 kb inversion clade</taxon>
        <taxon>NPAAA clade</taxon>
        <taxon>indigoferoid/millettioid clade</taxon>
        <taxon>Phaseoleae</taxon>
        <taxon>Glycine</taxon>
        <taxon>Glycine subgen. Soja</taxon>
    </lineage>
</organism>
<evidence type="ECO:0000313" key="3">
    <source>
        <dbReference type="Proteomes" id="UP000289340"/>
    </source>
</evidence>
<dbReference type="SUPFAM" id="SSF81383">
    <property type="entry name" value="F-box domain"/>
    <property type="match status" value="2"/>
</dbReference>
<dbReference type="AlphaFoldDB" id="A0A445G0W4"/>
<dbReference type="InterPro" id="IPR057136">
    <property type="entry name" value="At2g35280_TPR_dom"/>
</dbReference>
<dbReference type="PROSITE" id="PS50181">
    <property type="entry name" value="FBOX"/>
    <property type="match status" value="1"/>
</dbReference>
<accession>A0A445G0W4</accession>
<dbReference type="EMBL" id="QZWG01000017">
    <property type="protein sequence ID" value="RZB54866.1"/>
    <property type="molecule type" value="Genomic_DNA"/>
</dbReference>
<dbReference type="InterPro" id="IPR036047">
    <property type="entry name" value="F-box-like_dom_sf"/>
</dbReference>
<dbReference type="InterPro" id="IPR040338">
    <property type="entry name" value="At1g67623-like"/>
</dbReference>
<comment type="caution">
    <text evidence="2">The sequence shown here is derived from an EMBL/GenBank/DDBJ whole genome shotgun (WGS) entry which is preliminary data.</text>
</comment>
<dbReference type="Gene3D" id="1.20.1280.50">
    <property type="match status" value="1"/>
</dbReference>
<gene>
    <name evidence="2" type="ORF">D0Y65_044684</name>
</gene>
<name>A0A445G0W4_GLYSO</name>